<feature type="transmembrane region" description="Helical" evidence="5">
    <location>
        <begin position="6"/>
        <end position="23"/>
    </location>
</feature>
<feature type="transmembrane region" description="Helical" evidence="5">
    <location>
        <begin position="154"/>
        <end position="177"/>
    </location>
</feature>
<feature type="transmembrane region" description="Helical" evidence="5">
    <location>
        <begin position="217"/>
        <end position="234"/>
    </location>
</feature>
<evidence type="ECO:0000256" key="1">
    <source>
        <dbReference type="ARBA" id="ARBA00004141"/>
    </source>
</evidence>
<protein>
    <submittedName>
        <fullName evidence="6">Divalent cation transporter</fullName>
    </submittedName>
</protein>
<accession>A0A431UG25</accession>
<evidence type="ECO:0000313" key="6">
    <source>
        <dbReference type="EMBL" id="RTQ88528.1"/>
    </source>
</evidence>
<dbReference type="AlphaFoldDB" id="A0A431UG25"/>
<dbReference type="GO" id="GO:0016020">
    <property type="term" value="C:membrane"/>
    <property type="evidence" value="ECO:0007669"/>
    <property type="project" value="UniProtKB-SubCell"/>
</dbReference>
<comment type="caution">
    <text evidence="6">The sequence shown here is derived from an EMBL/GenBank/DDBJ whole genome shotgun (WGS) entry which is preliminary data.</text>
</comment>
<feature type="transmembrane region" description="Helical" evidence="5">
    <location>
        <begin position="183"/>
        <end position="205"/>
    </location>
</feature>
<keyword evidence="3 5" id="KW-1133">Transmembrane helix</keyword>
<organism evidence="6 7">
    <name type="scientific">Lysinibacillus telephonicus</name>
    <dbReference type="NCBI Taxonomy" id="1714840"/>
    <lineage>
        <taxon>Bacteria</taxon>
        <taxon>Bacillati</taxon>
        <taxon>Bacillota</taxon>
        <taxon>Bacilli</taxon>
        <taxon>Bacillales</taxon>
        <taxon>Bacillaceae</taxon>
        <taxon>Lysinibacillus</taxon>
    </lineage>
</organism>
<evidence type="ECO:0000256" key="3">
    <source>
        <dbReference type="ARBA" id="ARBA00022989"/>
    </source>
</evidence>
<feature type="transmembrane region" description="Helical" evidence="5">
    <location>
        <begin position="125"/>
        <end position="147"/>
    </location>
</feature>
<reference evidence="6 7" key="1">
    <citation type="submission" date="2018-12" db="EMBL/GenBank/DDBJ databases">
        <authorList>
            <person name="Yu L."/>
        </authorList>
    </citation>
    <scope>NUCLEOTIDE SEQUENCE [LARGE SCALE GENOMIC DNA]</scope>
    <source>
        <strain evidence="6 7">S5H2222</strain>
    </source>
</reference>
<dbReference type="Pfam" id="PF02535">
    <property type="entry name" value="Zip"/>
    <property type="match status" value="1"/>
</dbReference>
<evidence type="ECO:0000256" key="4">
    <source>
        <dbReference type="ARBA" id="ARBA00023136"/>
    </source>
</evidence>
<dbReference type="GO" id="GO:0046873">
    <property type="term" value="F:metal ion transmembrane transporter activity"/>
    <property type="evidence" value="ECO:0007669"/>
    <property type="project" value="InterPro"/>
</dbReference>
<comment type="subcellular location">
    <subcellularLocation>
        <location evidence="1">Membrane</location>
        <topology evidence="1">Multi-pass membrane protein</topology>
    </subcellularLocation>
</comment>
<dbReference type="Proteomes" id="UP000276349">
    <property type="component" value="Unassembled WGS sequence"/>
</dbReference>
<evidence type="ECO:0000313" key="7">
    <source>
        <dbReference type="Proteomes" id="UP000276349"/>
    </source>
</evidence>
<evidence type="ECO:0000256" key="2">
    <source>
        <dbReference type="ARBA" id="ARBA00022692"/>
    </source>
</evidence>
<keyword evidence="7" id="KW-1185">Reference proteome</keyword>
<keyword evidence="4 5" id="KW-0472">Membrane</keyword>
<feature type="transmembrane region" description="Helical" evidence="5">
    <location>
        <begin position="56"/>
        <end position="80"/>
    </location>
</feature>
<name>A0A431UG25_9BACI</name>
<keyword evidence="2 5" id="KW-0812">Transmembrane</keyword>
<dbReference type="RefSeq" id="WP_126295899.1">
    <property type="nucleotide sequence ID" value="NZ_RXNR01000077.1"/>
</dbReference>
<feature type="transmembrane region" description="Helical" evidence="5">
    <location>
        <begin position="92"/>
        <end position="113"/>
    </location>
</feature>
<dbReference type="EMBL" id="RXNR01000077">
    <property type="protein sequence ID" value="RTQ88528.1"/>
    <property type="molecule type" value="Genomic_DNA"/>
</dbReference>
<sequence length="235" mass="25635">MWLFGFLCTSLGILIGGTIAWLFKGLQQKIDLVYGICAGIILGLISIEIFPEAIELGGWLITIVGFTVGMILFGLLHNVLHYIQVFKKTSNIYIRSGLLLLISFAVHNLPMGITLGASQEKEFTISLLQTLLFHSIPEGIILFTPLIMAGINVFLGFLITLIISSPVLLGVYIGGVLGFNHQYFSASLISITIGIILMVTVSEILYPALLKSSPLKIITFTLIGFGIIGLYIKLF</sequence>
<dbReference type="OrthoDB" id="9787346at2"/>
<evidence type="ECO:0000256" key="5">
    <source>
        <dbReference type="SAM" id="Phobius"/>
    </source>
</evidence>
<proteinExistence type="predicted"/>
<gene>
    <name evidence="6" type="ORF">EKG35_17820</name>
</gene>
<dbReference type="InterPro" id="IPR003689">
    <property type="entry name" value="ZIP"/>
</dbReference>
<feature type="transmembrane region" description="Helical" evidence="5">
    <location>
        <begin position="32"/>
        <end position="50"/>
    </location>
</feature>